<dbReference type="OrthoDB" id="658844at2"/>
<keyword evidence="2" id="KW-1185">Reference proteome</keyword>
<evidence type="ECO:0000313" key="2">
    <source>
        <dbReference type="Proteomes" id="UP000199656"/>
    </source>
</evidence>
<evidence type="ECO:0000313" key="1">
    <source>
        <dbReference type="EMBL" id="SEA07604.1"/>
    </source>
</evidence>
<organism evidence="1 2">
    <name type="scientific">Chitinophaga terrae</name>
    <name type="common">ex Kim and Jung 2007</name>
    <dbReference type="NCBI Taxonomy" id="408074"/>
    <lineage>
        <taxon>Bacteria</taxon>
        <taxon>Pseudomonadati</taxon>
        <taxon>Bacteroidota</taxon>
        <taxon>Chitinophagia</taxon>
        <taxon>Chitinophagales</taxon>
        <taxon>Chitinophagaceae</taxon>
        <taxon>Chitinophaga</taxon>
    </lineage>
</organism>
<evidence type="ECO:0008006" key="3">
    <source>
        <dbReference type="Google" id="ProtNLM"/>
    </source>
</evidence>
<reference evidence="2" key="1">
    <citation type="submission" date="2016-10" db="EMBL/GenBank/DDBJ databases">
        <authorList>
            <person name="Varghese N."/>
            <person name="Submissions S."/>
        </authorList>
    </citation>
    <scope>NUCLEOTIDE SEQUENCE [LARGE SCALE GENOMIC DNA]</scope>
    <source>
        <strain evidence="2">DSM 23920</strain>
    </source>
</reference>
<dbReference type="AlphaFoldDB" id="A0A1H3Y9G7"/>
<proteinExistence type="predicted"/>
<dbReference type="Proteomes" id="UP000199656">
    <property type="component" value="Unassembled WGS sequence"/>
</dbReference>
<dbReference type="RefSeq" id="WP_139169905.1">
    <property type="nucleotide sequence ID" value="NZ_BKAT01000021.1"/>
</dbReference>
<dbReference type="EMBL" id="FNRL01000002">
    <property type="protein sequence ID" value="SEA07604.1"/>
    <property type="molecule type" value="Genomic_DNA"/>
</dbReference>
<protein>
    <recommendedName>
        <fullName evidence="3">Ig-like domain-containing protein</fullName>
    </recommendedName>
</protein>
<dbReference type="STRING" id="408074.SAMN05660909_00739"/>
<name>A0A1H3Y9G7_9BACT</name>
<accession>A0A1H3Y9G7</accession>
<sequence>MKTTTLMKSPSLYRFALLAVIMLMSAWQLKAQVIKTAADLVGTSTQDGKTIICSESANFTLKSSTVDPTDNTTPYKTWTWSELGTDGTPGALLPGATPNKEKLEVSGAVPGWHTYQVVASTGDANCPSEPVTFTVFVLPPLTVAAAIDQANNLSLTYCAESGAPTDPAKLIKMDATAGFPSGGIRIIQGLRDLKVTDFELNYKWIRVNLADNSTTDVATNTTGTYTISDPASTTATEVKKYGYKVQVSYAVKSTCAATEATVMKTGTTPAEITVTPKPGKPVITIE</sequence>
<gene>
    <name evidence="1" type="ORF">SAMN05660909_00739</name>
</gene>